<evidence type="ECO:0000256" key="2">
    <source>
        <dbReference type="ARBA" id="ARBA00012925"/>
    </source>
</evidence>
<comment type="function">
    <text evidence="6">Reversible hydration of carbon dioxide.</text>
</comment>
<dbReference type="InterPro" id="IPR001148">
    <property type="entry name" value="CA_dom"/>
</dbReference>
<dbReference type="EMBL" id="JBBNAG010000002">
    <property type="protein sequence ID" value="KAK9158640.1"/>
    <property type="molecule type" value="Genomic_DNA"/>
</dbReference>
<dbReference type="InterPro" id="IPR023561">
    <property type="entry name" value="Carbonic_anhydrase_a-class"/>
</dbReference>
<organism evidence="8 9">
    <name type="scientific">Stephania cephalantha</name>
    <dbReference type="NCBI Taxonomy" id="152367"/>
    <lineage>
        <taxon>Eukaryota</taxon>
        <taxon>Viridiplantae</taxon>
        <taxon>Streptophyta</taxon>
        <taxon>Embryophyta</taxon>
        <taxon>Tracheophyta</taxon>
        <taxon>Spermatophyta</taxon>
        <taxon>Magnoliopsida</taxon>
        <taxon>Ranunculales</taxon>
        <taxon>Menispermaceae</taxon>
        <taxon>Menispermoideae</taxon>
        <taxon>Cissampelideae</taxon>
        <taxon>Stephania</taxon>
    </lineage>
</organism>
<dbReference type="PANTHER" id="PTHR18952:SF208">
    <property type="entry name" value="CARBONIC ANHYDRASE XA-RELATED"/>
    <property type="match status" value="1"/>
</dbReference>
<dbReference type="CDD" id="cd03124">
    <property type="entry name" value="alpha_CA_prokaryotic_like"/>
    <property type="match status" value="1"/>
</dbReference>
<dbReference type="PROSITE" id="PS00162">
    <property type="entry name" value="ALPHA_CA_1"/>
    <property type="match status" value="1"/>
</dbReference>
<feature type="domain" description="Alpha-carbonic anhydrase" evidence="7">
    <location>
        <begin position="42"/>
        <end position="184"/>
    </location>
</feature>
<keyword evidence="9" id="KW-1185">Reference proteome</keyword>
<dbReference type="PANTHER" id="PTHR18952">
    <property type="entry name" value="CARBONIC ANHYDRASE"/>
    <property type="match status" value="1"/>
</dbReference>
<keyword evidence="4 6" id="KW-0862">Zinc</keyword>
<dbReference type="AlphaFoldDB" id="A0AAP0KWG1"/>
<name>A0AAP0KWG1_9MAGN</name>
<dbReference type="InterPro" id="IPR036398">
    <property type="entry name" value="CA_dom_sf"/>
</dbReference>
<dbReference type="Pfam" id="PF00194">
    <property type="entry name" value="Carb_anhydrase"/>
    <property type="match status" value="1"/>
</dbReference>
<feature type="chain" id="PRO_5042670239" description="Carbonic anhydrase" evidence="6">
    <location>
        <begin position="34"/>
        <end position="184"/>
    </location>
</feature>
<comment type="caution">
    <text evidence="8">The sequence shown here is derived from an EMBL/GenBank/DDBJ whole genome shotgun (WGS) entry which is preliminary data.</text>
</comment>
<dbReference type="SUPFAM" id="SSF51069">
    <property type="entry name" value="Carbonic anhydrase"/>
    <property type="match status" value="1"/>
</dbReference>
<dbReference type="Proteomes" id="UP001419268">
    <property type="component" value="Unassembled WGS sequence"/>
</dbReference>
<dbReference type="EC" id="4.2.1.1" evidence="2 6"/>
<sequence>MKNMMMNPSKPILVFGALLVFLALLMDSRLILAQELGPDDENEFSYIKGSDKGPEHWGELQKEWAACGNGKLQSPIDLSNKIVQITSELGMLKTCYKPFDATLNNEGHVIMLQWNGDAGFLEINGTKYFLKQIHWHHPSEHVINGLRFDLEAHLVHASANNETAVLAVMYKLGEPDSLLSEVKV</sequence>
<dbReference type="GO" id="GO:0008270">
    <property type="term" value="F:zinc ion binding"/>
    <property type="evidence" value="ECO:0007669"/>
    <property type="project" value="UniProtKB-UniRule"/>
</dbReference>
<dbReference type="Gene3D" id="3.10.200.10">
    <property type="entry name" value="Alpha carbonic anhydrase"/>
    <property type="match status" value="1"/>
</dbReference>
<proteinExistence type="inferred from homology"/>
<gene>
    <name evidence="8" type="ORF">Scep_005214</name>
</gene>
<protein>
    <recommendedName>
        <fullName evidence="2 6">Carbonic anhydrase</fullName>
        <ecNumber evidence="2 6">4.2.1.1</ecNumber>
    </recommendedName>
</protein>
<evidence type="ECO:0000313" key="9">
    <source>
        <dbReference type="Proteomes" id="UP001419268"/>
    </source>
</evidence>
<keyword evidence="5 6" id="KW-0456">Lyase</keyword>
<comment type="similarity">
    <text evidence="6">Belongs to the alpha-carbonic anhydrase family.</text>
</comment>
<comment type="catalytic activity">
    <reaction evidence="6">
        <text>hydrogencarbonate + H(+) = CO2 + H2O</text>
        <dbReference type="Rhea" id="RHEA:10748"/>
        <dbReference type="ChEBI" id="CHEBI:15377"/>
        <dbReference type="ChEBI" id="CHEBI:15378"/>
        <dbReference type="ChEBI" id="CHEBI:16526"/>
        <dbReference type="ChEBI" id="CHEBI:17544"/>
        <dbReference type="EC" id="4.2.1.1"/>
    </reaction>
</comment>
<evidence type="ECO:0000256" key="3">
    <source>
        <dbReference type="ARBA" id="ARBA00022723"/>
    </source>
</evidence>
<dbReference type="PROSITE" id="PS51144">
    <property type="entry name" value="ALPHA_CA_2"/>
    <property type="match status" value="1"/>
</dbReference>
<evidence type="ECO:0000313" key="8">
    <source>
        <dbReference type="EMBL" id="KAK9158640.1"/>
    </source>
</evidence>
<comment type="cofactor">
    <cofactor evidence="1 6">
        <name>Zn(2+)</name>
        <dbReference type="ChEBI" id="CHEBI:29105"/>
    </cofactor>
</comment>
<evidence type="ECO:0000259" key="7">
    <source>
        <dbReference type="PROSITE" id="PS51144"/>
    </source>
</evidence>
<dbReference type="InterPro" id="IPR041891">
    <property type="entry name" value="Alpha_CA_prokaryot-like"/>
</dbReference>
<evidence type="ECO:0000256" key="5">
    <source>
        <dbReference type="ARBA" id="ARBA00023239"/>
    </source>
</evidence>
<keyword evidence="3 6" id="KW-0479">Metal-binding</keyword>
<accession>A0AAP0KWG1</accession>
<reference evidence="8 9" key="1">
    <citation type="submission" date="2024-01" db="EMBL/GenBank/DDBJ databases">
        <title>Genome assemblies of Stephania.</title>
        <authorList>
            <person name="Yang L."/>
        </authorList>
    </citation>
    <scope>NUCLEOTIDE SEQUENCE [LARGE SCALE GENOMIC DNA]</scope>
    <source>
        <strain evidence="8">JXDWG</strain>
        <tissue evidence="8">Leaf</tissue>
    </source>
</reference>
<evidence type="ECO:0000256" key="6">
    <source>
        <dbReference type="RuleBase" id="RU367011"/>
    </source>
</evidence>
<dbReference type="SMART" id="SM01057">
    <property type="entry name" value="Carb_anhydrase"/>
    <property type="match status" value="1"/>
</dbReference>
<evidence type="ECO:0000256" key="1">
    <source>
        <dbReference type="ARBA" id="ARBA00001947"/>
    </source>
</evidence>
<keyword evidence="6" id="KW-0732">Signal</keyword>
<feature type="signal peptide" evidence="6">
    <location>
        <begin position="1"/>
        <end position="33"/>
    </location>
</feature>
<dbReference type="InterPro" id="IPR018338">
    <property type="entry name" value="Carbonic_anhydrase_a-class_CS"/>
</dbReference>
<dbReference type="GO" id="GO:0006730">
    <property type="term" value="P:one-carbon metabolic process"/>
    <property type="evidence" value="ECO:0007669"/>
    <property type="project" value="TreeGrafter"/>
</dbReference>
<dbReference type="GO" id="GO:0004089">
    <property type="term" value="F:carbonate dehydratase activity"/>
    <property type="evidence" value="ECO:0007669"/>
    <property type="project" value="UniProtKB-UniRule"/>
</dbReference>
<evidence type="ECO:0000256" key="4">
    <source>
        <dbReference type="ARBA" id="ARBA00022833"/>
    </source>
</evidence>